<keyword evidence="3" id="KW-0813">Transport</keyword>
<evidence type="ECO:0000313" key="11">
    <source>
        <dbReference type="Proteomes" id="UP000219612"/>
    </source>
</evidence>
<keyword evidence="6 8" id="KW-1133">Transmembrane helix</keyword>
<evidence type="ECO:0000313" key="10">
    <source>
        <dbReference type="EMBL" id="SNY53552.1"/>
    </source>
</evidence>
<comment type="subcellular location">
    <subcellularLocation>
        <location evidence="1">Cell membrane</location>
        <topology evidence="1">Multi-pass membrane protein</topology>
    </subcellularLocation>
</comment>
<organism evidence="10 11">
    <name type="scientific">Paractinoplanes atraurantiacus</name>
    <dbReference type="NCBI Taxonomy" id="1036182"/>
    <lineage>
        <taxon>Bacteria</taxon>
        <taxon>Bacillati</taxon>
        <taxon>Actinomycetota</taxon>
        <taxon>Actinomycetes</taxon>
        <taxon>Micromonosporales</taxon>
        <taxon>Micromonosporaceae</taxon>
        <taxon>Paractinoplanes</taxon>
    </lineage>
</organism>
<reference evidence="10 11" key="1">
    <citation type="submission" date="2017-09" db="EMBL/GenBank/DDBJ databases">
        <authorList>
            <person name="Ehlers B."/>
            <person name="Leendertz F.H."/>
        </authorList>
    </citation>
    <scope>NUCLEOTIDE SEQUENCE [LARGE SCALE GENOMIC DNA]</scope>
    <source>
        <strain evidence="10 11">CGMCC 4.6857</strain>
    </source>
</reference>
<dbReference type="InterPro" id="IPR000802">
    <property type="entry name" value="Arsenical_pump_ArsB"/>
</dbReference>
<evidence type="ECO:0000256" key="6">
    <source>
        <dbReference type="ARBA" id="ARBA00022989"/>
    </source>
</evidence>
<keyword evidence="11" id="KW-1185">Reference proteome</keyword>
<dbReference type="AlphaFoldDB" id="A0A285IZZ6"/>
<feature type="transmembrane region" description="Helical" evidence="8">
    <location>
        <begin position="105"/>
        <end position="123"/>
    </location>
</feature>
<feature type="transmembrane region" description="Helical" evidence="8">
    <location>
        <begin position="186"/>
        <end position="209"/>
    </location>
</feature>
<dbReference type="PANTHER" id="PTHR43568:SF1">
    <property type="entry name" value="P PROTEIN"/>
    <property type="match status" value="1"/>
</dbReference>
<feature type="transmembrane region" description="Helical" evidence="8">
    <location>
        <begin position="293"/>
        <end position="312"/>
    </location>
</feature>
<dbReference type="EMBL" id="OBDY01000014">
    <property type="protein sequence ID" value="SNY53552.1"/>
    <property type="molecule type" value="Genomic_DNA"/>
</dbReference>
<feature type="transmembrane region" description="Helical" evidence="8">
    <location>
        <begin position="37"/>
        <end position="60"/>
    </location>
</feature>
<feature type="transmembrane region" description="Helical" evidence="8">
    <location>
        <begin position="237"/>
        <end position="258"/>
    </location>
</feature>
<proteinExistence type="inferred from homology"/>
<accession>A0A285IZZ6</accession>
<dbReference type="PANTHER" id="PTHR43568">
    <property type="entry name" value="P PROTEIN"/>
    <property type="match status" value="1"/>
</dbReference>
<gene>
    <name evidence="10" type="ORF">SAMN05421748_11454</name>
</gene>
<protein>
    <submittedName>
        <fullName evidence="10">Na+/H+ antiporter NhaD</fullName>
    </submittedName>
</protein>
<dbReference type="InterPro" id="IPR004680">
    <property type="entry name" value="Cit_transptr-like_dom"/>
</dbReference>
<feature type="transmembrane region" description="Helical" evidence="8">
    <location>
        <begin position="264"/>
        <end position="281"/>
    </location>
</feature>
<dbReference type="CDD" id="cd01116">
    <property type="entry name" value="P_permease"/>
    <property type="match status" value="1"/>
</dbReference>
<feature type="domain" description="Citrate transporter-like" evidence="9">
    <location>
        <begin position="26"/>
        <end position="381"/>
    </location>
</feature>
<name>A0A285IZZ6_9ACTN</name>
<evidence type="ECO:0000259" key="9">
    <source>
        <dbReference type="Pfam" id="PF03600"/>
    </source>
</evidence>
<feature type="transmembrane region" description="Helical" evidence="8">
    <location>
        <begin position="66"/>
        <end position="84"/>
    </location>
</feature>
<feature type="transmembrane region" description="Helical" evidence="8">
    <location>
        <begin position="332"/>
        <end position="352"/>
    </location>
</feature>
<evidence type="ECO:0000256" key="5">
    <source>
        <dbReference type="ARBA" id="ARBA00022692"/>
    </source>
</evidence>
<dbReference type="OrthoDB" id="9809303at2"/>
<keyword evidence="4" id="KW-1003">Cell membrane</keyword>
<keyword evidence="5 8" id="KW-0812">Transmembrane</keyword>
<evidence type="ECO:0000256" key="7">
    <source>
        <dbReference type="ARBA" id="ARBA00023136"/>
    </source>
</evidence>
<evidence type="ECO:0000256" key="4">
    <source>
        <dbReference type="ARBA" id="ARBA00022475"/>
    </source>
</evidence>
<dbReference type="PRINTS" id="PR00758">
    <property type="entry name" value="ARSENICPUMP"/>
</dbReference>
<keyword evidence="7 8" id="KW-0472">Membrane</keyword>
<comment type="similarity">
    <text evidence="2">Belongs to the CitM (TC 2.A.11) transporter family.</text>
</comment>
<dbReference type="GO" id="GO:0015105">
    <property type="term" value="F:arsenite transmembrane transporter activity"/>
    <property type="evidence" value="ECO:0007669"/>
    <property type="project" value="InterPro"/>
</dbReference>
<evidence type="ECO:0000256" key="8">
    <source>
        <dbReference type="SAM" id="Phobius"/>
    </source>
</evidence>
<dbReference type="Proteomes" id="UP000219612">
    <property type="component" value="Unassembled WGS sequence"/>
</dbReference>
<dbReference type="InterPro" id="IPR051475">
    <property type="entry name" value="Diverse_Ion_Transporter"/>
</dbReference>
<evidence type="ECO:0000256" key="2">
    <source>
        <dbReference type="ARBA" id="ARBA00009843"/>
    </source>
</evidence>
<dbReference type="GO" id="GO:0005886">
    <property type="term" value="C:plasma membrane"/>
    <property type="evidence" value="ECO:0007669"/>
    <property type="project" value="UniProtKB-SubCell"/>
</dbReference>
<evidence type="ECO:0000256" key="1">
    <source>
        <dbReference type="ARBA" id="ARBA00004651"/>
    </source>
</evidence>
<dbReference type="Pfam" id="PF03600">
    <property type="entry name" value="CitMHS"/>
    <property type="match status" value="1"/>
</dbReference>
<sequence>MTAGRNLGARVSTIAWIAVAVFVGAYVLIATEKINRVAVALGGASIMLALGATDAEHAFFSPDAGVDWNVIFLLLGMMLIVGVLRRTGLFEFVAIWSAKKARARPFPIMVILVVVTGVVSAALDNVTTVLLVAPVTLLVCDRLGVPPIPFLIAEVFASNIGGAATLVGDPPNIIIASRSGLTFNDFLSVLAPFVLIVLVVLLVLCRIMFRKAFRYDAERAAKVMALRERDAIRDPRLAVLSLSVLGAVLVAFTLHTVLGLEPSVVALLGGLLLLALSRVDANEVAGEVEWPTLIFFAGLFVMVGALVTTGVIDELAHAATGAVEGKLWPATLLLLGASAGLSAIVDNIPYVATMSPIVSELVDASGGYDHAQVLWWALAIGADLGGNATAVGASANVVVLGLAERAGHKITFWGFTKYGLIVTVITVALAVPYLWLRFF</sequence>
<feature type="transmembrane region" description="Helical" evidence="8">
    <location>
        <begin position="415"/>
        <end position="436"/>
    </location>
</feature>
<evidence type="ECO:0000256" key="3">
    <source>
        <dbReference type="ARBA" id="ARBA00022448"/>
    </source>
</evidence>
<feature type="transmembrane region" description="Helical" evidence="8">
    <location>
        <begin position="12"/>
        <end position="30"/>
    </location>
</feature>